<evidence type="ECO:0000313" key="1">
    <source>
        <dbReference type="EMBL" id="RSL42029.1"/>
    </source>
</evidence>
<proteinExistence type="predicted"/>
<name>A0A428NMM5_9HYPO</name>
<accession>A0A428NMM5</accession>
<evidence type="ECO:0000313" key="2">
    <source>
        <dbReference type="Proteomes" id="UP000287972"/>
    </source>
</evidence>
<gene>
    <name evidence="1" type="ORF">CEP51_016520</name>
</gene>
<dbReference type="AlphaFoldDB" id="A0A428NMM5"/>
<reference evidence="1 2" key="1">
    <citation type="submission" date="2017-06" db="EMBL/GenBank/DDBJ databases">
        <title>Comparative genomic analysis of Ambrosia Fusariam Clade fungi.</title>
        <authorList>
            <person name="Stajich J.E."/>
            <person name="Carrillo J."/>
            <person name="Kijimoto T."/>
            <person name="Eskalen A."/>
            <person name="O'Donnell K."/>
            <person name="Kasson M."/>
        </authorList>
    </citation>
    <scope>NUCLEOTIDE SEQUENCE [LARGE SCALE GENOMIC DNA]</scope>
    <source>
        <strain evidence="1 2">NRRL62606</strain>
    </source>
</reference>
<sequence>MDAERLSQQPDFRVVADNLRTVSDHIERCGNLPAIEGGGRFVEAVQAFTVQMQQFQLEVRRDFEDLRRRATVTESNSIARMENSTAVRGDAEIVPLLSVNTGEVIESFPDTVDGVTALTAGEVNRILTELGATTLGSLPVRRRRLLLVIGVTTRAI</sequence>
<dbReference type="Proteomes" id="UP000287972">
    <property type="component" value="Unassembled WGS sequence"/>
</dbReference>
<comment type="caution">
    <text evidence="1">The sequence shown here is derived from an EMBL/GenBank/DDBJ whole genome shotgun (WGS) entry which is preliminary data.</text>
</comment>
<keyword evidence="2" id="KW-1185">Reference proteome</keyword>
<organism evidence="1 2">
    <name type="scientific">Fusarium floridanum</name>
    <dbReference type="NCBI Taxonomy" id="1325733"/>
    <lineage>
        <taxon>Eukaryota</taxon>
        <taxon>Fungi</taxon>
        <taxon>Dikarya</taxon>
        <taxon>Ascomycota</taxon>
        <taxon>Pezizomycotina</taxon>
        <taxon>Sordariomycetes</taxon>
        <taxon>Hypocreomycetidae</taxon>
        <taxon>Hypocreales</taxon>
        <taxon>Nectriaceae</taxon>
        <taxon>Fusarium</taxon>
        <taxon>Fusarium solani species complex</taxon>
    </lineage>
</organism>
<protein>
    <submittedName>
        <fullName evidence="1">Uncharacterized protein</fullName>
    </submittedName>
</protein>
<dbReference type="EMBL" id="NKCL01001201">
    <property type="protein sequence ID" value="RSL42029.1"/>
    <property type="molecule type" value="Genomic_DNA"/>
</dbReference>